<dbReference type="EMBL" id="JOJR01000010">
    <property type="protein sequence ID" value="RCN51878.1"/>
    <property type="molecule type" value="Genomic_DNA"/>
</dbReference>
<dbReference type="PROSITE" id="PS51864">
    <property type="entry name" value="ASTACIN"/>
    <property type="match status" value="1"/>
</dbReference>
<protein>
    <recommendedName>
        <fullName evidence="8">Metalloendopeptidase</fullName>
        <ecNumber evidence="8">3.4.24.-</ecNumber>
    </recommendedName>
</protein>
<keyword evidence="2 7" id="KW-0479">Metal-binding</keyword>
<dbReference type="GO" id="GO:0006508">
    <property type="term" value="P:proteolysis"/>
    <property type="evidence" value="ECO:0007669"/>
    <property type="project" value="UniProtKB-KW"/>
</dbReference>
<evidence type="ECO:0000256" key="1">
    <source>
        <dbReference type="ARBA" id="ARBA00022670"/>
    </source>
</evidence>
<evidence type="ECO:0000256" key="4">
    <source>
        <dbReference type="ARBA" id="ARBA00022833"/>
    </source>
</evidence>
<name>A0A368H839_ANCCA</name>
<dbReference type="EC" id="3.4.24.-" evidence="8"/>
<feature type="binding site" evidence="7">
    <location>
        <position position="98"/>
    </location>
    <ligand>
        <name>Zn(2+)</name>
        <dbReference type="ChEBI" id="CHEBI:29105"/>
        <note>catalytic</note>
    </ligand>
</feature>
<dbReference type="GO" id="GO:0004222">
    <property type="term" value="F:metalloendopeptidase activity"/>
    <property type="evidence" value="ECO:0007669"/>
    <property type="project" value="UniProtKB-UniRule"/>
</dbReference>
<accession>A0A368H839</accession>
<keyword evidence="11" id="KW-1185">Reference proteome</keyword>
<dbReference type="GO" id="GO:0008270">
    <property type="term" value="F:zinc ion binding"/>
    <property type="evidence" value="ECO:0007669"/>
    <property type="project" value="UniProtKB-UniRule"/>
</dbReference>
<gene>
    <name evidence="10" type="ORF">ANCCAN_01966</name>
</gene>
<dbReference type="STRING" id="29170.A0A368H839"/>
<dbReference type="PANTHER" id="PTHR10127:SF780">
    <property type="entry name" value="METALLOENDOPEPTIDASE"/>
    <property type="match status" value="1"/>
</dbReference>
<feature type="domain" description="Peptidase M12A" evidence="9">
    <location>
        <begin position="1"/>
        <end position="194"/>
    </location>
</feature>
<comment type="caution">
    <text evidence="10">The sequence shown here is derived from an EMBL/GenBank/DDBJ whole genome shotgun (WGS) entry which is preliminary data.</text>
</comment>
<organism evidence="10 11">
    <name type="scientific">Ancylostoma caninum</name>
    <name type="common">Dog hookworm</name>
    <dbReference type="NCBI Taxonomy" id="29170"/>
    <lineage>
        <taxon>Eukaryota</taxon>
        <taxon>Metazoa</taxon>
        <taxon>Ecdysozoa</taxon>
        <taxon>Nematoda</taxon>
        <taxon>Chromadorea</taxon>
        <taxon>Rhabditida</taxon>
        <taxon>Rhabditina</taxon>
        <taxon>Rhabditomorpha</taxon>
        <taxon>Strongyloidea</taxon>
        <taxon>Ancylostomatidae</taxon>
        <taxon>Ancylostomatinae</taxon>
        <taxon>Ancylostoma</taxon>
    </lineage>
</organism>
<evidence type="ECO:0000256" key="8">
    <source>
        <dbReference type="RuleBase" id="RU361183"/>
    </source>
</evidence>
<keyword evidence="3 7" id="KW-0378">Hydrolase</keyword>
<dbReference type="SMART" id="SM00235">
    <property type="entry name" value="ZnMc"/>
    <property type="match status" value="1"/>
</dbReference>
<dbReference type="SUPFAM" id="SSF55486">
    <property type="entry name" value="Metalloproteases ('zincins'), catalytic domain"/>
    <property type="match status" value="1"/>
</dbReference>
<keyword evidence="5 7" id="KW-0482">Metalloprotease</keyword>
<evidence type="ECO:0000256" key="7">
    <source>
        <dbReference type="PROSITE-ProRule" id="PRU01211"/>
    </source>
</evidence>
<sequence>MSKEVGHLWYRAISSSPGKALKEGFVLAANAWEKDTCIDFTPVETKENVKGKDYLYVTYDEKDPTGCISHVGKLGGYQPLFLGKGCESFPHAAHEVGHALGLYHTQNRHDRNKYIDLNQGIIKEQKLVEQFVELTSEQNENYGLPYDYGSIMHYGSSIKDARITPKDDKYKTTMGSPLISFIDLLMINKHYNCTGASCRIFEP</sequence>
<dbReference type="AlphaFoldDB" id="A0A368H839"/>
<proteinExistence type="predicted"/>
<dbReference type="PANTHER" id="PTHR10127">
    <property type="entry name" value="DISCOIDIN, CUB, EGF, LAMININ , AND ZINC METALLOPROTEASE DOMAIN CONTAINING"/>
    <property type="match status" value="1"/>
</dbReference>
<dbReference type="OrthoDB" id="5852342at2759"/>
<feature type="binding site" evidence="7">
    <location>
        <position position="104"/>
    </location>
    <ligand>
        <name>Zn(2+)</name>
        <dbReference type="ChEBI" id="CHEBI:29105"/>
        <note>catalytic</note>
    </ligand>
</feature>
<reference evidence="10 11" key="1">
    <citation type="submission" date="2014-10" db="EMBL/GenBank/DDBJ databases">
        <title>Draft genome of the hookworm Ancylostoma caninum.</title>
        <authorList>
            <person name="Mitreva M."/>
        </authorList>
    </citation>
    <scope>NUCLEOTIDE SEQUENCE [LARGE SCALE GENOMIC DNA]</scope>
    <source>
        <strain evidence="10 11">Baltimore</strain>
    </source>
</reference>
<evidence type="ECO:0000256" key="6">
    <source>
        <dbReference type="ARBA" id="ARBA00023157"/>
    </source>
</evidence>
<feature type="binding site" evidence="7">
    <location>
        <position position="94"/>
    </location>
    <ligand>
        <name>Zn(2+)</name>
        <dbReference type="ChEBI" id="CHEBI:29105"/>
        <note>catalytic</note>
    </ligand>
</feature>
<keyword evidence="4 7" id="KW-0862">Zinc</keyword>
<dbReference type="Gene3D" id="3.40.390.10">
    <property type="entry name" value="Collagenase (Catalytic Domain)"/>
    <property type="match status" value="1"/>
</dbReference>
<dbReference type="Proteomes" id="UP000252519">
    <property type="component" value="Unassembled WGS sequence"/>
</dbReference>
<evidence type="ECO:0000256" key="2">
    <source>
        <dbReference type="ARBA" id="ARBA00022723"/>
    </source>
</evidence>
<dbReference type="PRINTS" id="PR00480">
    <property type="entry name" value="ASTACIN"/>
</dbReference>
<evidence type="ECO:0000313" key="10">
    <source>
        <dbReference type="EMBL" id="RCN51878.1"/>
    </source>
</evidence>
<evidence type="ECO:0000259" key="9">
    <source>
        <dbReference type="PROSITE" id="PS51864"/>
    </source>
</evidence>
<dbReference type="InterPro" id="IPR006026">
    <property type="entry name" value="Peptidase_Metallo"/>
</dbReference>
<keyword evidence="1 7" id="KW-0645">Protease</keyword>
<dbReference type="InterPro" id="IPR024079">
    <property type="entry name" value="MetalloPept_cat_dom_sf"/>
</dbReference>
<comment type="cofactor">
    <cofactor evidence="7 8">
        <name>Zn(2+)</name>
        <dbReference type="ChEBI" id="CHEBI:29105"/>
    </cofactor>
    <text evidence="7 8">Binds 1 zinc ion per subunit.</text>
</comment>
<dbReference type="Pfam" id="PF01400">
    <property type="entry name" value="Astacin"/>
    <property type="match status" value="1"/>
</dbReference>
<keyword evidence="6" id="KW-1015">Disulfide bond</keyword>
<feature type="active site" evidence="7">
    <location>
        <position position="95"/>
    </location>
</feature>
<evidence type="ECO:0000256" key="3">
    <source>
        <dbReference type="ARBA" id="ARBA00022801"/>
    </source>
</evidence>
<evidence type="ECO:0000313" key="11">
    <source>
        <dbReference type="Proteomes" id="UP000252519"/>
    </source>
</evidence>
<evidence type="ECO:0000256" key="5">
    <source>
        <dbReference type="ARBA" id="ARBA00023049"/>
    </source>
</evidence>
<comment type="caution">
    <text evidence="7">Lacks conserved residue(s) required for the propagation of feature annotation.</text>
</comment>
<dbReference type="InterPro" id="IPR001506">
    <property type="entry name" value="Peptidase_M12A"/>
</dbReference>